<evidence type="ECO:0000256" key="9">
    <source>
        <dbReference type="ARBA" id="ARBA00022833"/>
    </source>
</evidence>
<evidence type="ECO:0000256" key="3">
    <source>
        <dbReference type="ARBA" id="ARBA00004370"/>
    </source>
</evidence>
<sequence>MTLEVSDKLLGFTNAKDLWEATHDLFGVLLGLDEVPNPIIAIIQGKPEILWLHMQSELLIFEKRLEHLNTQKITERRQAKAARIREKYPDRIFVIVEKAGRRDILDIDKKKCIPLDFDKVKVTLKGSMKLKREAEMQGVYVRQLQAREVVETLYEEDENEHGDTLCGACDENYALDEFWICCDICEKWFHGKFVV</sequence>
<evidence type="ECO:0000256" key="1">
    <source>
        <dbReference type="ARBA" id="ARBA00003307"/>
    </source>
</evidence>
<keyword evidence="6 14" id="KW-0479">Metal-binding</keyword>
<keyword evidence="10" id="KW-0813">Transport</keyword>
<keyword evidence="9 14" id="KW-0862">Zinc</keyword>
<comment type="function">
    <text evidence="14">Histone-binding component that specifically recognizes H3 tails trimethylated on 'Lys-4' (H3K4me3), which mark transcription start sites of virtually all active genes.</text>
</comment>
<name>A0ABM3KLZ8_CUCME</name>
<keyword evidence="15" id="KW-1185">Reference proteome</keyword>
<evidence type="ECO:0000256" key="8">
    <source>
        <dbReference type="ARBA" id="ARBA00022786"/>
    </source>
</evidence>
<evidence type="ECO:0000256" key="11">
    <source>
        <dbReference type="ARBA" id="ARBA00023136"/>
    </source>
</evidence>
<comment type="subunit">
    <text evidence="14">Interacts with H3K4me3 and to a lesser extent with H3K4me2.</text>
</comment>
<keyword evidence="12" id="KW-0963">Cytoplasm</keyword>
<evidence type="ECO:0000256" key="4">
    <source>
        <dbReference type="ARBA" id="ARBA00007293"/>
    </source>
</evidence>
<evidence type="ECO:0000256" key="12">
    <source>
        <dbReference type="ARBA" id="ARBA00023212"/>
    </source>
</evidence>
<evidence type="ECO:0000256" key="2">
    <source>
        <dbReference type="ARBA" id="ARBA00004245"/>
    </source>
</evidence>
<evidence type="ECO:0000313" key="16">
    <source>
        <dbReference type="RefSeq" id="XP_050938796.1"/>
    </source>
</evidence>
<keyword evidence="14" id="KW-0539">Nucleus</keyword>
<proteinExistence type="inferred from homology"/>
<dbReference type="InterPro" id="IPR029071">
    <property type="entry name" value="Ubiquitin-like_domsf"/>
</dbReference>
<dbReference type="GeneID" id="127148647"/>
<dbReference type="Gene3D" id="3.30.40.10">
    <property type="entry name" value="Zinc/RING finger domain, C3HC4 (zinc finger)"/>
    <property type="match status" value="1"/>
</dbReference>
<comment type="domain">
    <text evidence="14">The PHD-type zinc finger mediates the binding to H3K4me3.</text>
</comment>
<evidence type="ECO:0000256" key="13">
    <source>
        <dbReference type="ARBA" id="ARBA00023288"/>
    </source>
</evidence>
<evidence type="ECO:0000256" key="14">
    <source>
        <dbReference type="RuleBase" id="RU369089"/>
    </source>
</evidence>
<keyword evidence="14" id="KW-0156">Chromatin regulator</keyword>
<gene>
    <name evidence="16" type="primary">LOC127148647</name>
</gene>
<evidence type="ECO:0000256" key="7">
    <source>
        <dbReference type="ARBA" id="ARBA00022771"/>
    </source>
</evidence>
<evidence type="ECO:0000313" key="15">
    <source>
        <dbReference type="Proteomes" id="UP001652600"/>
    </source>
</evidence>
<comment type="function">
    <text evidence="1">Ubiquitin-like modifier involved in autophagosomes formation. May mediate the delivery of the autophagosomes to the vacuole via the microtubule cytoskeleton.</text>
</comment>
<dbReference type="PANTHER" id="PTHR12321">
    <property type="entry name" value="CPG BINDING PROTEIN"/>
    <property type="match status" value="1"/>
</dbReference>
<keyword evidence="5" id="KW-0493">Microtubule</keyword>
<keyword evidence="12" id="KW-0206">Cytoskeleton</keyword>
<keyword evidence="11" id="KW-0472">Membrane</keyword>
<keyword evidence="14" id="KW-0804">Transcription</keyword>
<reference evidence="16" key="1">
    <citation type="submission" date="2025-08" db="UniProtKB">
        <authorList>
            <consortium name="RefSeq"/>
        </authorList>
    </citation>
    <scope>IDENTIFICATION</scope>
    <source>
        <tissue evidence="16">Stem</tissue>
    </source>
</reference>
<keyword evidence="8" id="KW-0833">Ubl conjugation pathway</keyword>
<dbReference type="InterPro" id="IPR011011">
    <property type="entry name" value="Znf_FYVE_PHD"/>
</dbReference>
<dbReference type="SUPFAM" id="SSF54236">
    <property type="entry name" value="Ubiquitin-like"/>
    <property type="match status" value="1"/>
</dbReference>
<dbReference type="Gene3D" id="3.10.20.90">
    <property type="entry name" value="Phosphatidylinositol 3-kinase Catalytic Subunit, Chain A, domain 1"/>
    <property type="match status" value="1"/>
</dbReference>
<comment type="similarity">
    <text evidence="4">Belongs to the ATG8 family.</text>
</comment>
<keyword evidence="13" id="KW-0449">Lipoprotein</keyword>
<comment type="similarity">
    <text evidence="14">Belongs to the Alfin family.</text>
</comment>
<dbReference type="RefSeq" id="XP_050938796.1">
    <property type="nucleotide sequence ID" value="XM_051082839.1"/>
</dbReference>
<comment type="subcellular location">
    <subcellularLocation>
        <location evidence="2">Cytoplasm</location>
        <location evidence="2">Cytoskeleton</location>
    </subcellularLocation>
    <subcellularLocation>
        <location evidence="3">Membrane</location>
    </subcellularLocation>
    <subcellularLocation>
        <location evidence="14">Nucleus</location>
    </subcellularLocation>
</comment>
<dbReference type="PANTHER" id="PTHR12321:SF172">
    <property type="entry name" value="PHD FINGER PROTEIN ALFIN-LIKE 9"/>
    <property type="match status" value="1"/>
</dbReference>
<keyword evidence="7 14" id="KW-0863">Zinc-finger</keyword>
<evidence type="ECO:0000256" key="6">
    <source>
        <dbReference type="ARBA" id="ARBA00022723"/>
    </source>
</evidence>
<dbReference type="InterPro" id="IPR045104">
    <property type="entry name" value="Alfin"/>
</dbReference>
<keyword evidence="10" id="KW-0653">Protein transport</keyword>
<keyword evidence="14" id="KW-0805">Transcription regulation</keyword>
<dbReference type="InterPro" id="IPR013083">
    <property type="entry name" value="Znf_RING/FYVE/PHD"/>
</dbReference>
<evidence type="ECO:0000256" key="5">
    <source>
        <dbReference type="ARBA" id="ARBA00022701"/>
    </source>
</evidence>
<dbReference type="Pfam" id="PF02991">
    <property type="entry name" value="ATG8"/>
    <property type="match status" value="1"/>
</dbReference>
<dbReference type="Proteomes" id="UP001652600">
    <property type="component" value="Chromosome 3"/>
</dbReference>
<protein>
    <recommendedName>
        <fullName evidence="14">PHD finger protein ALFIN-LIKE</fullName>
    </recommendedName>
</protein>
<dbReference type="SUPFAM" id="SSF57903">
    <property type="entry name" value="FYVE/PHD zinc finger"/>
    <property type="match status" value="1"/>
</dbReference>
<evidence type="ECO:0000256" key="10">
    <source>
        <dbReference type="ARBA" id="ARBA00022927"/>
    </source>
</evidence>
<dbReference type="InterPro" id="IPR004241">
    <property type="entry name" value="Atg8-like"/>
</dbReference>
<accession>A0ABM3KLZ8</accession>
<organism evidence="15 16">
    <name type="scientific">Cucumis melo</name>
    <name type="common">Muskmelon</name>
    <dbReference type="NCBI Taxonomy" id="3656"/>
    <lineage>
        <taxon>Eukaryota</taxon>
        <taxon>Viridiplantae</taxon>
        <taxon>Streptophyta</taxon>
        <taxon>Embryophyta</taxon>
        <taxon>Tracheophyta</taxon>
        <taxon>Spermatophyta</taxon>
        <taxon>Magnoliopsida</taxon>
        <taxon>eudicotyledons</taxon>
        <taxon>Gunneridae</taxon>
        <taxon>Pentapetalae</taxon>
        <taxon>rosids</taxon>
        <taxon>fabids</taxon>
        <taxon>Cucurbitales</taxon>
        <taxon>Cucurbitaceae</taxon>
        <taxon>Benincaseae</taxon>
        <taxon>Cucumis</taxon>
    </lineage>
</organism>